<accession>A0AAE3VA67</accession>
<dbReference type="RefSeq" id="WP_307254266.1">
    <property type="nucleotide sequence ID" value="NZ_JAUSTO010000006.1"/>
</dbReference>
<evidence type="ECO:0000313" key="1">
    <source>
        <dbReference type="EMBL" id="MDQ0152556.1"/>
    </source>
</evidence>
<dbReference type="AlphaFoldDB" id="A0AAE3VA67"/>
<gene>
    <name evidence="1" type="ORF">J2S20_001248</name>
</gene>
<comment type="caution">
    <text evidence="1">The sequence shown here is derived from an EMBL/GenBank/DDBJ whole genome shotgun (WGS) entry which is preliminary data.</text>
</comment>
<sequence>MKQLSFYAILKRWFCAAIPLMLLNSFLIKSSLLENLIQASLGVVLLIHPVYPEALGYRYSVKTCRRIIRGIAVFEILLSFMVRHYY</sequence>
<name>A0AAE3VA67_9FIRM</name>
<evidence type="ECO:0000313" key="2">
    <source>
        <dbReference type="Proteomes" id="UP001241537"/>
    </source>
</evidence>
<reference evidence="1" key="1">
    <citation type="submission" date="2023-07" db="EMBL/GenBank/DDBJ databases">
        <title>Genomic Encyclopedia of Type Strains, Phase IV (KMG-IV): sequencing the most valuable type-strain genomes for metagenomic binning, comparative biology and taxonomic classification.</title>
        <authorList>
            <person name="Goeker M."/>
        </authorList>
    </citation>
    <scope>NUCLEOTIDE SEQUENCE</scope>
    <source>
        <strain evidence="1">DSM 19659</strain>
    </source>
</reference>
<proteinExistence type="predicted"/>
<keyword evidence="2" id="KW-1185">Reference proteome</keyword>
<dbReference type="Proteomes" id="UP001241537">
    <property type="component" value="Unassembled WGS sequence"/>
</dbReference>
<protein>
    <submittedName>
        <fullName evidence="1">Uncharacterized protein</fullName>
    </submittedName>
</protein>
<organism evidence="1 2">
    <name type="scientific">Moryella indoligenes</name>
    <dbReference type="NCBI Taxonomy" id="371674"/>
    <lineage>
        <taxon>Bacteria</taxon>
        <taxon>Bacillati</taxon>
        <taxon>Bacillota</taxon>
        <taxon>Clostridia</taxon>
        <taxon>Lachnospirales</taxon>
        <taxon>Lachnospiraceae</taxon>
        <taxon>Moryella</taxon>
    </lineage>
</organism>
<dbReference type="EMBL" id="JAUSTO010000006">
    <property type="protein sequence ID" value="MDQ0152556.1"/>
    <property type="molecule type" value="Genomic_DNA"/>
</dbReference>